<reference evidence="2" key="1">
    <citation type="journal article" date="2020" name="Nat. Commun.">
        <title>Genome assembly of wild tea tree DASZ reveals pedigree and selection history of tea varieties.</title>
        <authorList>
            <person name="Zhang W."/>
            <person name="Zhang Y."/>
            <person name="Qiu H."/>
            <person name="Guo Y."/>
            <person name="Wan H."/>
            <person name="Zhang X."/>
            <person name="Scossa F."/>
            <person name="Alseekh S."/>
            <person name="Zhang Q."/>
            <person name="Wang P."/>
            <person name="Xu L."/>
            <person name="Schmidt M.H."/>
            <person name="Jia X."/>
            <person name="Li D."/>
            <person name="Zhu A."/>
            <person name="Guo F."/>
            <person name="Chen W."/>
            <person name="Ni D."/>
            <person name="Usadel B."/>
            <person name="Fernie A.R."/>
            <person name="Wen W."/>
        </authorList>
    </citation>
    <scope>NUCLEOTIDE SEQUENCE [LARGE SCALE GENOMIC DNA]</scope>
    <source>
        <strain evidence="2">cv. G240</strain>
    </source>
</reference>
<dbReference type="Proteomes" id="UP000593564">
    <property type="component" value="Unassembled WGS sequence"/>
</dbReference>
<dbReference type="AlphaFoldDB" id="A0A7J7I281"/>
<comment type="caution">
    <text evidence="1">The sequence shown here is derived from an EMBL/GenBank/DDBJ whole genome shotgun (WGS) entry which is preliminary data.</text>
</comment>
<accession>A0A7J7I281</accession>
<gene>
    <name evidence="1" type="ORF">HYC85_005781</name>
</gene>
<proteinExistence type="predicted"/>
<sequence length="59" mass="6737">MKWQFLSLVEIQTGIAYLELLELLLQLIIQLSLLSHTCSKVIDTPKIKCMSVYPSQIAM</sequence>
<reference evidence="1 2" key="2">
    <citation type="submission" date="2020-07" db="EMBL/GenBank/DDBJ databases">
        <title>Genome assembly of wild tea tree DASZ reveals pedigree and selection history of tea varieties.</title>
        <authorList>
            <person name="Zhang W."/>
        </authorList>
    </citation>
    <scope>NUCLEOTIDE SEQUENCE [LARGE SCALE GENOMIC DNA]</scope>
    <source>
        <strain evidence="2">cv. G240</strain>
        <tissue evidence="1">Leaf</tissue>
    </source>
</reference>
<name>A0A7J7I281_CAMSI</name>
<evidence type="ECO:0000313" key="1">
    <source>
        <dbReference type="EMBL" id="KAF5958556.1"/>
    </source>
</evidence>
<dbReference type="EMBL" id="JACBKZ010000002">
    <property type="protein sequence ID" value="KAF5958556.1"/>
    <property type="molecule type" value="Genomic_DNA"/>
</dbReference>
<keyword evidence="2" id="KW-1185">Reference proteome</keyword>
<organism evidence="1 2">
    <name type="scientific">Camellia sinensis</name>
    <name type="common">Tea plant</name>
    <name type="synonym">Thea sinensis</name>
    <dbReference type="NCBI Taxonomy" id="4442"/>
    <lineage>
        <taxon>Eukaryota</taxon>
        <taxon>Viridiplantae</taxon>
        <taxon>Streptophyta</taxon>
        <taxon>Embryophyta</taxon>
        <taxon>Tracheophyta</taxon>
        <taxon>Spermatophyta</taxon>
        <taxon>Magnoliopsida</taxon>
        <taxon>eudicotyledons</taxon>
        <taxon>Gunneridae</taxon>
        <taxon>Pentapetalae</taxon>
        <taxon>asterids</taxon>
        <taxon>Ericales</taxon>
        <taxon>Theaceae</taxon>
        <taxon>Camellia</taxon>
    </lineage>
</organism>
<protein>
    <submittedName>
        <fullName evidence="1">Uncharacterized protein</fullName>
    </submittedName>
</protein>
<evidence type="ECO:0000313" key="2">
    <source>
        <dbReference type="Proteomes" id="UP000593564"/>
    </source>
</evidence>